<dbReference type="RefSeq" id="WP_154595509.1">
    <property type="nucleotide sequence ID" value="NZ_CP060587.1"/>
</dbReference>
<proteinExistence type="predicted"/>
<keyword evidence="1" id="KW-0521">NADP</keyword>
<dbReference type="InterPro" id="IPR013154">
    <property type="entry name" value="ADH-like_N"/>
</dbReference>
<dbReference type="InterPro" id="IPR020843">
    <property type="entry name" value="ER"/>
</dbReference>
<feature type="domain" description="Enoyl reductase (ER)" evidence="4">
    <location>
        <begin position="11"/>
        <end position="311"/>
    </location>
</feature>
<dbReference type="Gene3D" id="3.90.180.10">
    <property type="entry name" value="Medium-chain alcohol dehydrogenases, catalytic domain"/>
    <property type="match status" value="1"/>
</dbReference>
<evidence type="ECO:0000313" key="6">
    <source>
        <dbReference type="Proteomes" id="UP000515871"/>
    </source>
</evidence>
<name>A0ABX6SVJ5_9ACTN</name>
<dbReference type="SUPFAM" id="SSF51735">
    <property type="entry name" value="NAD(P)-binding Rossmann-fold domains"/>
    <property type="match status" value="1"/>
</dbReference>
<dbReference type="Gene3D" id="3.40.50.720">
    <property type="entry name" value="NAD(P)-binding Rossmann-like Domain"/>
    <property type="match status" value="1"/>
</dbReference>
<dbReference type="CDD" id="cd05289">
    <property type="entry name" value="MDR_like_2"/>
    <property type="match status" value="1"/>
</dbReference>
<reference evidence="5 6" key="1">
    <citation type="submission" date="2020-08" db="EMBL/GenBank/DDBJ databases">
        <title>Novel species in genus Aeromicrobium.</title>
        <authorList>
            <person name="Zhang G."/>
        </authorList>
    </citation>
    <scope>NUCLEOTIDE SEQUENCE [LARGE SCALE GENOMIC DNA]</scope>
    <source>
        <strain evidence="6">zg-629</strain>
    </source>
</reference>
<dbReference type="Pfam" id="PF13602">
    <property type="entry name" value="ADH_zinc_N_2"/>
    <property type="match status" value="1"/>
</dbReference>
<gene>
    <name evidence="5" type="ORF">H9L21_04525</name>
</gene>
<dbReference type="SUPFAM" id="SSF50129">
    <property type="entry name" value="GroES-like"/>
    <property type="match status" value="1"/>
</dbReference>
<accession>A0ABX6SVJ5</accession>
<dbReference type="InterPro" id="IPR011032">
    <property type="entry name" value="GroES-like_sf"/>
</dbReference>
<protein>
    <submittedName>
        <fullName evidence="5">NADP-dependent oxidoreductase</fullName>
    </submittedName>
</protein>
<sequence length="313" mass="32661">MARYVTYSRTGGPEVLELHEGPDPTPGDGKVVVEIRAAGVNPIDLKLRAGIRPSPPFTEPRRVGFDGGGVIVAVGAGVDGVGVGDEVVIQNTQGTYATHVVADPGHLTAKPEGVDFETAAALGVPVSTAYQALRSLEVENGDRLLLHGGSGSVGQAVVQLAVARGAHVVATAGERNHDRLRELGATPVTYGEGLLERLREASPEGYTVSLDCAGTQEALETSLELVDRARIGTIVQGAQYHDLGLQAWSGGSPEPLTPQQQAWREEAVPAVLPLIASGAFQVEIGRVLPLDQAVEAHRLSEAGDVRGKIVLVP</sequence>
<evidence type="ECO:0000256" key="3">
    <source>
        <dbReference type="SAM" id="MobiDB-lite"/>
    </source>
</evidence>
<dbReference type="Proteomes" id="UP000515871">
    <property type="component" value="Chromosome"/>
</dbReference>
<evidence type="ECO:0000256" key="1">
    <source>
        <dbReference type="ARBA" id="ARBA00022857"/>
    </source>
</evidence>
<dbReference type="InterPro" id="IPR036291">
    <property type="entry name" value="NAD(P)-bd_dom_sf"/>
</dbReference>
<evidence type="ECO:0000256" key="2">
    <source>
        <dbReference type="ARBA" id="ARBA00023002"/>
    </source>
</evidence>
<dbReference type="Pfam" id="PF08240">
    <property type="entry name" value="ADH_N"/>
    <property type="match status" value="1"/>
</dbReference>
<dbReference type="EMBL" id="CP060587">
    <property type="protein sequence ID" value="QNL95207.1"/>
    <property type="molecule type" value="Genomic_DNA"/>
</dbReference>
<keyword evidence="2" id="KW-0560">Oxidoreductase</keyword>
<dbReference type="PANTHER" id="PTHR48106">
    <property type="entry name" value="QUINONE OXIDOREDUCTASE PIG3-RELATED"/>
    <property type="match status" value="1"/>
</dbReference>
<evidence type="ECO:0000313" key="5">
    <source>
        <dbReference type="EMBL" id="QNL95207.1"/>
    </source>
</evidence>
<dbReference type="SMART" id="SM00829">
    <property type="entry name" value="PKS_ER"/>
    <property type="match status" value="1"/>
</dbReference>
<feature type="region of interest" description="Disordered" evidence="3">
    <location>
        <begin position="1"/>
        <end position="26"/>
    </location>
</feature>
<organism evidence="5 6">
    <name type="scientific">Aeromicrobium senzhongii</name>
    <dbReference type="NCBI Taxonomy" id="2663859"/>
    <lineage>
        <taxon>Bacteria</taxon>
        <taxon>Bacillati</taxon>
        <taxon>Actinomycetota</taxon>
        <taxon>Actinomycetes</taxon>
        <taxon>Propionibacteriales</taxon>
        <taxon>Nocardioidaceae</taxon>
        <taxon>Aeromicrobium</taxon>
    </lineage>
</organism>
<keyword evidence="6" id="KW-1185">Reference proteome</keyword>
<evidence type="ECO:0000259" key="4">
    <source>
        <dbReference type="SMART" id="SM00829"/>
    </source>
</evidence>
<dbReference type="PANTHER" id="PTHR48106:SF18">
    <property type="entry name" value="QUINONE OXIDOREDUCTASE PIG3"/>
    <property type="match status" value="1"/>
</dbReference>